<organism evidence="2 3">
    <name type="scientific">Ancylobacter rudongensis</name>
    <dbReference type="NCBI Taxonomy" id="177413"/>
    <lineage>
        <taxon>Bacteria</taxon>
        <taxon>Pseudomonadati</taxon>
        <taxon>Pseudomonadota</taxon>
        <taxon>Alphaproteobacteria</taxon>
        <taxon>Hyphomicrobiales</taxon>
        <taxon>Xanthobacteraceae</taxon>
        <taxon>Ancylobacter</taxon>
    </lineage>
</organism>
<accession>A0A1G4QKJ4</accession>
<evidence type="ECO:0000313" key="3">
    <source>
        <dbReference type="Proteomes" id="UP000198889"/>
    </source>
</evidence>
<evidence type="ECO:0000313" key="2">
    <source>
        <dbReference type="EMBL" id="SCW45153.1"/>
    </source>
</evidence>
<evidence type="ECO:0000256" key="1">
    <source>
        <dbReference type="SAM" id="MobiDB-lite"/>
    </source>
</evidence>
<sequence length="75" mass="8347">MPKRAQETPFKPKMSQSESKADSVSRIAMSMIEHESVAREAKIARLREARLAKEAAERSLAAAAAPKPTRRTVKR</sequence>
<protein>
    <submittedName>
        <fullName evidence="2">Uncharacterized protein</fullName>
    </submittedName>
</protein>
<dbReference type="STRING" id="177413.SAMN05660859_1277"/>
<gene>
    <name evidence="2" type="ORF">SAMN05660859_1277</name>
</gene>
<keyword evidence="3" id="KW-1185">Reference proteome</keyword>
<feature type="region of interest" description="Disordered" evidence="1">
    <location>
        <begin position="1"/>
        <end position="24"/>
    </location>
</feature>
<dbReference type="Proteomes" id="UP000198889">
    <property type="component" value="Unassembled WGS sequence"/>
</dbReference>
<dbReference type="RefSeq" id="WP_091436996.1">
    <property type="nucleotide sequence ID" value="NZ_FMTP01000001.1"/>
</dbReference>
<dbReference type="EMBL" id="FMTP01000001">
    <property type="protein sequence ID" value="SCW45153.1"/>
    <property type="molecule type" value="Genomic_DNA"/>
</dbReference>
<reference evidence="3" key="1">
    <citation type="submission" date="2016-10" db="EMBL/GenBank/DDBJ databases">
        <authorList>
            <person name="Varghese N."/>
            <person name="Submissions S."/>
        </authorList>
    </citation>
    <scope>NUCLEOTIDE SEQUENCE [LARGE SCALE GENOMIC DNA]</scope>
    <source>
        <strain evidence="3">CGMCC 1.1761</strain>
    </source>
</reference>
<dbReference type="AlphaFoldDB" id="A0A1G4QKJ4"/>
<name>A0A1G4QKJ4_9HYPH</name>
<proteinExistence type="predicted"/>
<feature type="region of interest" description="Disordered" evidence="1">
    <location>
        <begin position="55"/>
        <end position="75"/>
    </location>
</feature>